<evidence type="ECO:0000256" key="2">
    <source>
        <dbReference type="ARBA" id="ARBA00022552"/>
    </source>
</evidence>
<keyword evidence="1 6" id="KW-0963">Cytoplasm</keyword>
<keyword evidence="3 6" id="KW-0489">Methyltransferase</keyword>
<dbReference type="InterPro" id="IPR029063">
    <property type="entry name" value="SAM-dependent_MTases_sf"/>
</dbReference>
<accession>A0A501XSX2</accession>
<feature type="binding site" evidence="6">
    <location>
        <position position="75"/>
    </location>
    <ligand>
        <name>S-adenosyl-L-methionine</name>
        <dbReference type="ChEBI" id="CHEBI:59789"/>
    </ligand>
</feature>
<comment type="caution">
    <text evidence="6">Lacks conserved residue(s) required for the propagation of feature annotation.</text>
</comment>
<feature type="binding site" evidence="6">
    <location>
        <begin position="121"/>
        <end position="122"/>
    </location>
    <ligand>
        <name>S-adenosyl-L-methionine</name>
        <dbReference type="ChEBI" id="CHEBI:59789"/>
    </ligand>
</feature>
<comment type="function">
    <text evidence="6">Specifically methylates the N7 position of guanine in position 527 of 16S rRNA.</text>
</comment>
<keyword evidence="8" id="KW-1185">Reference proteome</keyword>
<keyword evidence="4 6" id="KW-0808">Transferase</keyword>
<comment type="catalytic activity">
    <reaction evidence="6">
        <text>guanosine(527) in 16S rRNA + S-adenosyl-L-methionine = N(7)-methylguanosine(527) in 16S rRNA + S-adenosyl-L-homocysteine</text>
        <dbReference type="Rhea" id="RHEA:42732"/>
        <dbReference type="Rhea" id="RHEA-COMP:10209"/>
        <dbReference type="Rhea" id="RHEA-COMP:10210"/>
        <dbReference type="ChEBI" id="CHEBI:57856"/>
        <dbReference type="ChEBI" id="CHEBI:59789"/>
        <dbReference type="ChEBI" id="CHEBI:74269"/>
        <dbReference type="ChEBI" id="CHEBI:74480"/>
        <dbReference type="EC" id="2.1.1.170"/>
    </reaction>
</comment>
<comment type="similarity">
    <text evidence="6">Belongs to the methyltransferase superfamily. RNA methyltransferase RsmG family.</text>
</comment>
<evidence type="ECO:0000256" key="6">
    <source>
        <dbReference type="HAMAP-Rule" id="MF_00074"/>
    </source>
</evidence>
<gene>
    <name evidence="6 7" type="primary">rsmG</name>
    <name evidence="7" type="ORF">FJQ54_04095</name>
</gene>
<dbReference type="Gene3D" id="3.40.50.150">
    <property type="entry name" value="Vaccinia Virus protein VP39"/>
    <property type="match status" value="1"/>
</dbReference>
<comment type="caution">
    <text evidence="7">The sequence shown here is derived from an EMBL/GenBank/DDBJ whole genome shotgun (WGS) entry which is preliminary data.</text>
</comment>
<comment type="subcellular location">
    <subcellularLocation>
        <location evidence="6">Cytoplasm</location>
    </subcellularLocation>
</comment>
<dbReference type="GO" id="GO:0005829">
    <property type="term" value="C:cytosol"/>
    <property type="evidence" value="ECO:0007669"/>
    <property type="project" value="TreeGrafter"/>
</dbReference>
<dbReference type="HAMAP" id="MF_00074">
    <property type="entry name" value="16SrRNA_methyltr_G"/>
    <property type="match status" value="1"/>
</dbReference>
<dbReference type="GO" id="GO:0070043">
    <property type="term" value="F:rRNA (guanine-N7-)-methyltransferase activity"/>
    <property type="evidence" value="ECO:0007669"/>
    <property type="project" value="UniProtKB-UniRule"/>
</dbReference>
<dbReference type="EC" id="2.1.1.170" evidence="6"/>
<dbReference type="PIRSF" id="PIRSF003078">
    <property type="entry name" value="GidB"/>
    <property type="match status" value="1"/>
</dbReference>
<name>A0A501XSX2_9SPHN</name>
<reference evidence="7 8" key="1">
    <citation type="submission" date="2019-06" db="EMBL/GenBank/DDBJ databases">
        <authorList>
            <person name="Lee I."/>
            <person name="Jang G.I."/>
            <person name="Hwang C.Y."/>
        </authorList>
    </citation>
    <scope>NUCLEOTIDE SEQUENCE [LARGE SCALE GENOMIC DNA]</scope>
    <source>
        <strain evidence="7 8">PAMC 28131</strain>
    </source>
</reference>
<dbReference type="EMBL" id="VFSU01000012">
    <property type="protein sequence ID" value="TPE63304.1"/>
    <property type="molecule type" value="Genomic_DNA"/>
</dbReference>
<proteinExistence type="inferred from homology"/>
<evidence type="ECO:0000256" key="1">
    <source>
        <dbReference type="ARBA" id="ARBA00022490"/>
    </source>
</evidence>
<sequence length="202" mass="22669">MDRQTFEAEFNVPRGTIQRLERYESLLIEWQERMNLVGPATLGDVWGRHFADSAQITRLVPKGQSWLDIGAGGGFPGMVLAALDWGKMVLVDSIAKKCRFLEAVRDELALRDSATVINGRVEQLPTLGVDVATARAAAPLATLFDWAIRHVRPGGQFVFLKGRRWAEEVDEAEGRFIFDLETHESLTDPEARILVARNLKRL</sequence>
<keyword evidence="2 6" id="KW-0698">rRNA processing</keyword>
<evidence type="ECO:0000256" key="4">
    <source>
        <dbReference type="ARBA" id="ARBA00022679"/>
    </source>
</evidence>
<feature type="binding site" evidence="6">
    <location>
        <position position="70"/>
    </location>
    <ligand>
        <name>S-adenosyl-L-methionine</name>
        <dbReference type="ChEBI" id="CHEBI:59789"/>
    </ligand>
</feature>
<keyword evidence="5 6" id="KW-0949">S-adenosyl-L-methionine</keyword>
<dbReference type="Proteomes" id="UP000319897">
    <property type="component" value="Unassembled WGS sequence"/>
</dbReference>
<evidence type="ECO:0000256" key="5">
    <source>
        <dbReference type="ARBA" id="ARBA00022691"/>
    </source>
</evidence>
<dbReference type="OrthoDB" id="9808773at2"/>
<evidence type="ECO:0000256" key="3">
    <source>
        <dbReference type="ARBA" id="ARBA00022603"/>
    </source>
</evidence>
<dbReference type="InterPro" id="IPR003682">
    <property type="entry name" value="rRNA_ssu_MeTfrase_G"/>
</dbReference>
<organism evidence="7 8">
    <name type="scientific">Sandaracinobacter neustonicus</name>
    <dbReference type="NCBI Taxonomy" id="1715348"/>
    <lineage>
        <taxon>Bacteria</taxon>
        <taxon>Pseudomonadati</taxon>
        <taxon>Pseudomonadota</taxon>
        <taxon>Alphaproteobacteria</taxon>
        <taxon>Sphingomonadales</taxon>
        <taxon>Sphingosinicellaceae</taxon>
        <taxon>Sandaracinobacter</taxon>
    </lineage>
</organism>
<feature type="binding site" evidence="6">
    <location>
        <position position="135"/>
    </location>
    <ligand>
        <name>S-adenosyl-L-methionine</name>
        <dbReference type="ChEBI" id="CHEBI:59789"/>
    </ligand>
</feature>
<dbReference type="AlphaFoldDB" id="A0A501XSX2"/>
<protein>
    <recommendedName>
        <fullName evidence="6">Ribosomal RNA small subunit methyltransferase G</fullName>
        <ecNumber evidence="6">2.1.1.170</ecNumber>
    </recommendedName>
    <alternativeName>
        <fullName evidence="6">16S rRNA 7-methylguanosine methyltransferase</fullName>
        <shortName evidence="6">16S rRNA m7G methyltransferase</shortName>
    </alternativeName>
</protein>
<evidence type="ECO:0000313" key="7">
    <source>
        <dbReference type="EMBL" id="TPE63304.1"/>
    </source>
</evidence>
<evidence type="ECO:0000313" key="8">
    <source>
        <dbReference type="Proteomes" id="UP000319897"/>
    </source>
</evidence>
<dbReference type="Pfam" id="PF02527">
    <property type="entry name" value="GidB"/>
    <property type="match status" value="1"/>
</dbReference>
<dbReference type="PANTHER" id="PTHR31760:SF0">
    <property type="entry name" value="S-ADENOSYL-L-METHIONINE-DEPENDENT METHYLTRANSFERASES SUPERFAMILY PROTEIN"/>
    <property type="match status" value="1"/>
</dbReference>
<dbReference type="SUPFAM" id="SSF53335">
    <property type="entry name" value="S-adenosyl-L-methionine-dependent methyltransferases"/>
    <property type="match status" value="1"/>
</dbReference>
<dbReference type="RefSeq" id="WP_140927164.1">
    <property type="nucleotide sequence ID" value="NZ_VFSU01000012.1"/>
</dbReference>
<dbReference type="NCBIfam" id="TIGR00138">
    <property type="entry name" value="rsmG_gidB"/>
    <property type="match status" value="1"/>
</dbReference>
<dbReference type="PANTHER" id="PTHR31760">
    <property type="entry name" value="S-ADENOSYL-L-METHIONINE-DEPENDENT METHYLTRANSFERASES SUPERFAMILY PROTEIN"/>
    <property type="match status" value="1"/>
</dbReference>